<name>A0ACC4DN47_PURLI</name>
<protein>
    <submittedName>
        <fullName evidence="1">Uncharacterized protein</fullName>
    </submittedName>
</protein>
<reference evidence="1" key="1">
    <citation type="submission" date="2024-12" db="EMBL/GenBank/DDBJ databases">
        <title>Comparative genomics and development of molecular markers within Purpureocillium lilacinum and among Purpureocillium species.</title>
        <authorList>
            <person name="Yeh Z.-Y."/>
            <person name="Ni N.-T."/>
            <person name="Lo P.-H."/>
            <person name="Mushyakhwo K."/>
            <person name="Lin C.-F."/>
            <person name="Nai Y.-S."/>
        </authorList>
    </citation>
    <scope>NUCLEOTIDE SEQUENCE</scope>
    <source>
        <strain evidence="1">NCHU-NPUST-175</strain>
    </source>
</reference>
<accession>A0ACC4DN47</accession>
<keyword evidence="2" id="KW-1185">Reference proteome</keyword>
<dbReference type="Proteomes" id="UP001638806">
    <property type="component" value="Unassembled WGS sequence"/>
</dbReference>
<gene>
    <name evidence="1" type="ORF">ACCO45_008368</name>
</gene>
<evidence type="ECO:0000313" key="1">
    <source>
        <dbReference type="EMBL" id="KAL3957790.1"/>
    </source>
</evidence>
<comment type="caution">
    <text evidence="1">The sequence shown here is derived from an EMBL/GenBank/DDBJ whole genome shotgun (WGS) entry which is preliminary data.</text>
</comment>
<sequence length="294" mass="30425">MDRSSSIGNGFLESPLVPRRHVLDLRGSGVEAPCKGRALVSSVSLSKIPGGSISPPHQGIIVTADQRAGAPQRRRLAPPKAGAPRRRSRKSLDSPNHGSGYRASAHVSSPGNLSLTKGSPAVPSRKAVPGGSDRVMSRSHKTCCPPAHLDGQPPLRCTGVSSAHKVAPRRRTASHWPKDPVPVAGWTGLSQVKPADLSRKQRDPACGKPAFASEREAKIPHNGPPPNASVGAPPGTGLLAASRSIATFRTAQILDPAVLTSNSIVGVPSALDLARPEHATSYTSTPWPGTAAGG</sequence>
<evidence type="ECO:0000313" key="2">
    <source>
        <dbReference type="Proteomes" id="UP001638806"/>
    </source>
</evidence>
<proteinExistence type="predicted"/>
<dbReference type="EMBL" id="JBGNUJ010000007">
    <property type="protein sequence ID" value="KAL3957790.1"/>
    <property type="molecule type" value="Genomic_DNA"/>
</dbReference>
<organism evidence="1 2">
    <name type="scientific">Purpureocillium lilacinum</name>
    <name type="common">Paecilomyces lilacinus</name>
    <dbReference type="NCBI Taxonomy" id="33203"/>
    <lineage>
        <taxon>Eukaryota</taxon>
        <taxon>Fungi</taxon>
        <taxon>Dikarya</taxon>
        <taxon>Ascomycota</taxon>
        <taxon>Pezizomycotina</taxon>
        <taxon>Sordariomycetes</taxon>
        <taxon>Hypocreomycetidae</taxon>
        <taxon>Hypocreales</taxon>
        <taxon>Ophiocordycipitaceae</taxon>
        <taxon>Purpureocillium</taxon>
    </lineage>
</organism>